<dbReference type="SUPFAM" id="SSF46689">
    <property type="entry name" value="Homeodomain-like"/>
    <property type="match status" value="2"/>
</dbReference>
<evidence type="ECO:0000313" key="5">
    <source>
        <dbReference type="EMBL" id="GLX71007.1"/>
    </source>
</evidence>
<keyword evidence="2" id="KW-0238">DNA-binding</keyword>
<comment type="caution">
    <text evidence="5">The sequence shown here is derived from an EMBL/GenBank/DDBJ whole genome shotgun (WGS) entry which is preliminary data.</text>
</comment>
<keyword evidence="6" id="KW-1185">Reference proteome</keyword>
<name>A0ABQ6GJY9_9BACL</name>
<gene>
    <name evidence="5" type="ORF">MU1_53550</name>
</gene>
<organism evidence="5 6">
    <name type="scientific">Paenibacillus glycanilyticus</name>
    <dbReference type="NCBI Taxonomy" id="126569"/>
    <lineage>
        <taxon>Bacteria</taxon>
        <taxon>Bacillati</taxon>
        <taxon>Bacillota</taxon>
        <taxon>Bacilli</taxon>
        <taxon>Bacillales</taxon>
        <taxon>Paenibacillaceae</taxon>
        <taxon>Paenibacillus</taxon>
    </lineage>
</organism>
<dbReference type="InterPro" id="IPR009057">
    <property type="entry name" value="Homeodomain-like_sf"/>
</dbReference>
<evidence type="ECO:0000256" key="2">
    <source>
        <dbReference type="ARBA" id="ARBA00023125"/>
    </source>
</evidence>
<dbReference type="Proteomes" id="UP001157114">
    <property type="component" value="Unassembled WGS sequence"/>
</dbReference>
<evidence type="ECO:0000256" key="3">
    <source>
        <dbReference type="ARBA" id="ARBA00023163"/>
    </source>
</evidence>
<dbReference type="PANTHER" id="PTHR43280">
    <property type="entry name" value="ARAC-FAMILY TRANSCRIPTIONAL REGULATOR"/>
    <property type="match status" value="1"/>
</dbReference>
<evidence type="ECO:0000259" key="4">
    <source>
        <dbReference type="PROSITE" id="PS01124"/>
    </source>
</evidence>
<keyword evidence="3" id="KW-0804">Transcription</keyword>
<dbReference type="PANTHER" id="PTHR43280:SF2">
    <property type="entry name" value="HTH-TYPE TRANSCRIPTIONAL REGULATOR EXSA"/>
    <property type="match status" value="1"/>
</dbReference>
<sequence>MLFLLTPADFHEIVPDPGETILLYDLIFLESFIRDEIIELIFANSPYLHQFEDKEADRLEELCRRIWDESRQADIGHRIVIQGSLERLLIDLARACRSFAPAESTSSSDPTLLHPSLRRTLVYLHHHFREPLTLAKVADYAGLSATYFSECFSKQVGLPYQIYLQQLRLQFAKSLLASTELTITEVCFAAGFNTVPHFERVFKQTYRQTPSGYRKTQA</sequence>
<dbReference type="Pfam" id="PF12833">
    <property type="entry name" value="HTH_18"/>
    <property type="match status" value="1"/>
</dbReference>
<dbReference type="SMART" id="SM00342">
    <property type="entry name" value="HTH_ARAC"/>
    <property type="match status" value="1"/>
</dbReference>
<reference evidence="5 6" key="1">
    <citation type="submission" date="2023-03" db="EMBL/GenBank/DDBJ databases">
        <title>Draft genome sequence of the bacteria which degrade cell wall of Tricholomamatutake.</title>
        <authorList>
            <person name="Konishi Y."/>
            <person name="Fukuta Y."/>
            <person name="Shirasaka N."/>
        </authorList>
    </citation>
    <scope>NUCLEOTIDE SEQUENCE [LARGE SCALE GENOMIC DNA]</scope>
    <source>
        <strain evidence="6">mu1</strain>
    </source>
</reference>
<dbReference type="PROSITE" id="PS00041">
    <property type="entry name" value="HTH_ARAC_FAMILY_1"/>
    <property type="match status" value="1"/>
</dbReference>
<feature type="domain" description="HTH araC/xylS-type" evidence="4">
    <location>
        <begin position="118"/>
        <end position="216"/>
    </location>
</feature>
<accession>A0ABQ6GJY9</accession>
<evidence type="ECO:0000256" key="1">
    <source>
        <dbReference type="ARBA" id="ARBA00023015"/>
    </source>
</evidence>
<protein>
    <recommendedName>
        <fullName evidence="4">HTH araC/xylS-type domain-containing protein</fullName>
    </recommendedName>
</protein>
<dbReference type="EMBL" id="BSSQ01000024">
    <property type="protein sequence ID" value="GLX71007.1"/>
    <property type="molecule type" value="Genomic_DNA"/>
</dbReference>
<evidence type="ECO:0000313" key="6">
    <source>
        <dbReference type="Proteomes" id="UP001157114"/>
    </source>
</evidence>
<dbReference type="InterPro" id="IPR018060">
    <property type="entry name" value="HTH_AraC"/>
</dbReference>
<dbReference type="PROSITE" id="PS01124">
    <property type="entry name" value="HTH_ARAC_FAMILY_2"/>
    <property type="match status" value="1"/>
</dbReference>
<proteinExistence type="predicted"/>
<dbReference type="Gene3D" id="1.10.10.60">
    <property type="entry name" value="Homeodomain-like"/>
    <property type="match status" value="2"/>
</dbReference>
<keyword evidence="1" id="KW-0805">Transcription regulation</keyword>
<dbReference type="InterPro" id="IPR018062">
    <property type="entry name" value="HTH_AraC-typ_CS"/>
</dbReference>